<reference evidence="5 6" key="1">
    <citation type="journal article" date="2018" name="MBio">
        <title>Comparative Genomics Reveals the Core Gene Toolbox for the Fungus-Insect Symbiosis.</title>
        <authorList>
            <person name="Wang Y."/>
            <person name="Stata M."/>
            <person name="Wang W."/>
            <person name="Stajich J.E."/>
            <person name="White M.M."/>
            <person name="Moncalvo J.M."/>
        </authorList>
    </citation>
    <scope>NUCLEOTIDE SEQUENCE [LARGE SCALE GENOMIC DNA]</scope>
    <source>
        <strain evidence="5 6">AUS-77-4</strain>
    </source>
</reference>
<keyword evidence="3" id="KW-1133">Transmembrane helix</keyword>
<dbReference type="CDD" id="cd23799">
    <property type="entry name" value="UBCc_UBE2J"/>
    <property type="match status" value="1"/>
</dbReference>
<organism evidence="5 6">
    <name type="scientific">Furculomyces boomerangus</name>
    <dbReference type="NCBI Taxonomy" id="61424"/>
    <lineage>
        <taxon>Eukaryota</taxon>
        <taxon>Fungi</taxon>
        <taxon>Fungi incertae sedis</taxon>
        <taxon>Zoopagomycota</taxon>
        <taxon>Kickxellomycotina</taxon>
        <taxon>Harpellomycetes</taxon>
        <taxon>Harpellales</taxon>
        <taxon>Harpellaceae</taxon>
        <taxon>Furculomyces</taxon>
    </lineage>
</organism>
<protein>
    <recommendedName>
        <fullName evidence="4">UBC core domain-containing protein</fullName>
    </recommendedName>
</protein>
<dbReference type="SMART" id="SM00212">
    <property type="entry name" value="UBCc"/>
    <property type="match status" value="1"/>
</dbReference>
<dbReference type="InterPro" id="IPR016135">
    <property type="entry name" value="UBQ-conjugating_enzyme/RWD"/>
</dbReference>
<keyword evidence="3" id="KW-0472">Membrane</keyword>
<feature type="compositionally biased region" description="Polar residues" evidence="2">
    <location>
        <begin position="231"/>
        <end position="246"/>
    </location>
</feature>
<name>A0A2T9XXP4_9FUNG</name>
<feature type="domain" description="UBC core" evidence="4">
    <location>
        <begin position="5"/>
        <end position="163"/>
    </location>
</feature>
<evidence type="ECO:0000259" key="4">
    <source>
        <dbReference type="PROSITE" id="PS50127"/>
    </source>
</evidence>
<keyword evidence="1" id="KW-0833">Ubl conjugation pathway</keyword>
<dbReference type="FunFam" id="3.10.110.10:FF:000109">
    <property type="entry name" value="Ubiquitin-conjugating enzyme E2 J2-like"/>
    <property type="match status" value="1"/>
</dbReference>
<dbReference type="STRING" id="61424.A0A2T9XXP4"/>
<evidence type="ECO:0000313" key="5">
    <source>
        <dbReference type="EMBL" id="PVU84847.1"/>
    </source>
</evidence>
<dbReference type="SUPFAM" id="SSF54495">
    <property type="entry name" value="UBC-like"/>
    <property type="match status" value="1"/>
</dbReference>
<dbReference type="InterPro" id="IPR050113">
    <property type="entry name" value="Ub_conjugating_enzyme"/>
</dbReference>
<dbReference type="Proteomes" id="UP000245699">
    <property type="component" value="Unassembled WGS sequence"/>
</dbReference>
<keyword evidence="3" id="KW-0812">Transmembrane</keyword>
<feature type="region of interest" description="Disordered" evidence="2">
    <location>
        <begin position="224"/>
        <end position="246"/>
    </location>
</feature>
<comment type="caution">
    <text evidence="5">The sequence shown here is derived from an EMBL/GenBank/DDBJ whole genome shotgun (WGS) entry which is preliminary data.</text>
</comment>
<proteinExistence type="predicted"/>
<dbReference type="EMBL" id="MBFT01001221">
    <property type="protein sequence ID" value="PVU84847.1"/>
    <property type="molecule type" value="Genomic_DNA"/>
</dbReference>
<feature type="transmembrane region" description="Helical" evidence="3">
    <location>
        <begin position="258"/>
        <end position="277"/>
    </location>
</feature>
<dbReference type="PROSITE" id="PS50127">
    <property type="entry name" value="UBC_2"/>
    <property type="match status" value="1"/>
</dbReference>
<dbReference type="InterPro" id="IPR000608">
    <property type="entry name" value="UBC"/>
</dbReference>
<evidence type="ECO:0000313" key="6">
    <source>
        <dbReference type="Proteomes" id="UP000245699"/>
    </source>
</evidence>
<gene>
    <name evidence="5" type="ORF">BB559_007344</name>
</gene>
<dbReference type="Gene3D" id="3.10.110.10">
    <property type="entry name" value="Ubiquitin Conjugating Enzyme"/>
    <property type="match status" value="1"/>
</dbReference>
<keyword evidence="6" id="KW-1185">Reference proteome</keyword>
<sequence length="288" mass="32422">MASKAASRRLSKEFLAINENPPPYILAKPLETNILEWHYCFLGSPGTVYEGGEYHGRNFKPRSIIRKLKFPSEYPFKPPAIQMITPNGRFETNTNICTTMSNFHPNLWNPAWSVSTILNGLLSFMNEEDSSVGSIRVSDIDRKELAKKSHATNMKNRVFRSVFAELDSVEQNFSAFKVDMTVTPTKKKRTDPTKRDILEKSSTKDVKSLQTSLDTPILQKRVGVSKKDPSNELSGKNSEALAGTSTKTKEINTNSNRLGSFNLVWIILLIFVAYIFMSKLSSRISSSN</sequence>
<evidence type="ECO:0000256" key="2">
    <source>
        <dbReference type="SAM" id="MobiDB-lite"/>
    </source>
</evidence>
<dbReference type="OrthoDB" id="1158011at2759"/>
<dbReference type="AlphaFoldDB" id="A0A2T9XXP4"/>
<accession>A0A2T9XXP4</accession>
<evidence type="ECO:0000256" key="1">
    <source>
        <dbReference type="ARBA" id="ARBA00022786"/>
    </source>
</evidence>
<dbReference type="PANTHER" id="PTHR24067">
    <property type="entry name" value="UBIQUITIN-CONJUGATING ENZYME E2"/>
    <property type="match status" value="1"/>
</dbReference>
<evidence type="ECO:0000256" key="3">
    <source>
        <dbReference type="SAM" id="Phobius"/>
    </source>
</evidence>
<dbReference type="Pfam" id="PF00179">
    <property type="entry name" value="UQ_con"/>
    <property type="match status" value="1"/>
</dbReference>